<dbReference type="UniPathway" id="UPA00143"/>
<dbReference type="PROSITE" id="PS50237">
    <property type="entry name" value="HECT"/>
    <property type="match status" value="1"/>
</dbReference>
<dbReference type="InterPro" id="IPR040524">
    <property type="entry name" value="HECW1_helix"/>
</dbReference>
<dbReference type="CDD" id="cd00201">
    <property type="entry name" value="WW"/>
    <property type="match status" value="2"/>
</dbReference>
<feature type="region of interest" description="Disordered" evidence="7">
    <location>
        <begin position="90"/>
        <end position="176"/>
    </location>
</feature>
<feature type="compositionally biased region" description="Low complexity" evidence="7">
    <location>
        <begin position="391"/>
        <end position="406"/>
    </location>
</feature>
<feature type="region of interest" description="Disordered" evidence="7">
    <location>
        <begin position="533"/>
        <end position="556"/>
    </location>
</feature>
<feature type="domain" description="WW" evidence="8">
    <location>
        <begin position="66"/>
        <end position="99"/>
    </location>
</feature>
<evidence type="ECO:0000313" key="10">
    <source>
        <dbReference type="EMBL" id="CAD7627858.1"/>
    </source>
</evidence>
<evidence type="ECO:0000256" key="6">
    <source>
        <dbReference type="PROSITE-ProRule" id="PRU00104"/>
    </source>
</evidence>
<dbReference type="Pfam" id="PF00632">
    <property type="entry name" value="HECT"/>
    <property type="match status" value="1"/>
</dbReference>
<dbReference type="EMBL" id="CAJPIZ010005117">
    <property type="protein sequence ID" value="CAG2108288.1"/>
    <property type="molecule type" value="Genomic_DNA"/>
</dbReference>
<dbReference type="GO" id="GO:0009966">
    <property type="term" value="P:regulation of signal transduction"/>
    <property type="evidence" value="ECO:0007669"/>
    <property type="project" value="UniProtKB-ARBA"/>
</dbReference>
<dbReference type="SUPFAM" id="SSF51045">
    <property type="entry name" value="WW domain"/>
    <property type="match status" value="2"/>
</dbReference>
<organism evidence="10">
    <name type="scientific">Medioppia subpectinata</name>
    <dbReference type="NCBI Taxonomy" id="1979941"/>
    <lineage>
        <taxon>Eukaryota</taxon>
        <taxon>Metazoa</taxon>
        <taxon>Ecdysozoa</taxon>
        <taxon>Arthropoda</taxon>
        <taxon>Chelicerata</taxon>
        <taxon>Arachnida</taxon>
        <taxon>Acari</taxon>
        <taxon>Acariformes</taxon>
        <taxon>Sarcoptiformes</taxon>
        <taxon>Oribatida</taxon>
        <taxon>Brachypylina</taxon>
        <taxon>Oppioidea</taxon>
        <taxon>Oppiidae</taxon>
        <taxon>Medioppia</taxon>
    </lineage>
</organism>
<dbReference type="Pfam" id="PF00397">
    <property type="entry name" value="WW"/>
    <property type="match status" value="1"/>
</dbReference>
<keyword evidence="5 6" id="KW-0833">Ubl conjugation pathway</keyword>
<dbReference type="PROSITE" id="PS50020">
    <property type="entry name" value="WW_DOMAIN_2"/>
    <property type="match status" value="2"/>
</dbReference>
<feature type="non-terminal residue" evidence="10">
    <location>
        <position position="911"/>
    </location>
</feature>
<dbReference type="AlphaFoldDB" id="A0A7R9KR70"/>
<dbReference type="Gene3D" id="3.30.2410.10">
    <property type="entry name" value="Hect, E3 ligase catalytic domain"/>
    <property type="match status" value="1"/>
</dbReference>
<dbReference type="GO" id="GO:0048814">
    <property type="term" value="P:regulation of dendrite morphogenesis"/>
    <property type="evidence" value="ECO:0007669"/>
    <property type="project" value="TreeGrafter"/>
</dbReference>
<dbReference type="OrthoDB" id="5987976at2759"/>
<comment type="caution">
    <text evidence="6">Lacks conserved residue(s) required for the propagation of feature annotation.</text>
</comment>
<dbReference type="InterPro" id="IPR000569">
    <property type="entry name" value="HECT_dom"/>
</dbReference>
<evidence type="ECO:0000259" key="9">
    <source>
        <dbReference type="PROSITE" id="PS50237"/>
    </source>
</evidence>
<dbReference type="SMART" id="SM00119">
    <property type="entry name" value="HECTc"/>
    <property type="match status" value="1"/>
</dbReference>
<evidence type="ECO:0000259" key="8">
    <source>
        <dbReference type="PROSITE" id="PS50020"/>
    </source>
</evidence>
<feature type="compositionally biased region" description="Polar residues" evidence="7">
    <location>
        <begin position="37"/>
        <end position="47"/>
    </location>
</feature>
<proteinExistence type="predicted"/>
<dbReference type="EC" id="2.3.2.26" evidence="3"/>
<dbReference type="FunFam" id="3.30.2160.10:FF:000005">
    <property type="entry name" value="E3 ubiquitin-protein ligase HECW2 isoform X1"/>
    <property type="match status" value="1"/>
</dbReference>
<dbReference type="CDD" id="cd00078">
    <property type="entry name" value="HECTc"/>
    <property type="match status" value="1"/>
</dbReference>
<evidence type="ECO:0000256" key="4">
    <source>
        <dbReference type="ARBA" id="ARBA00022679"/>
    </source>
</evidence>
<dbReference type="FunFam" id="3.90.1750.10:FF:000079">
    <property type="entry name" value="E3 ubiquitin-protein ligase"/>
    <property type="match status" value="1"/>
</dbReference>
<dbReference type="InterPro" id="IPR035983">
    <property type="entry name" value="Hect_E3_ubiquitin_ligase"/>
</dbReference>
<comment type="pathway">
    <text evidence="2">Protein modification; protein ubiquitination.</text>
</comment>
<dbReference type="SMART" id="SM00456">
    <property type="entry name" value="WW"/>
    <property type="match status" value="2"/>
</dbReference>
<dbReference type="Gene3D" id="3.90.1750.10">
    <property type="entry name" value="Hect, E3 ligase catalytic domains"/>
    <property type="match status" value="1"/>
</dbReference>
<dbReference type="FunFam" id="3.90.1750.10:FF:000036">
    <property type="entry name" value="E3 ubiquitin-protein ligase HECW2"/>
    <property type="match status" value="1"/>
</dbReference>
<dbReference type="Gene3D" id="3.30.2160.10">
    <property type="entry name" value="Hect, E3 ligase catalytic domain"/>
    <property type="match status" value="1"/>
</dbReference>
<evidence type="ECO:0000256" key="5">
    <source>
        <dbReference type="ARBA" id="ARBA00022786"/>
    </source>
</evidence>
<feature type="region of interest" description="Disordered" evidence="7">
    <location>
        <begin position="17"/>
        <end position="47"/>
    </location>
</feature>
<evidence type="ECO:0000313" key="11">
    <source>
        <dbReference type="Proteomes" id="UP000759131"/>
    </source>
</evidence>
<dbReference type="PROSITE" id="PS01159">
    <property type="entry name" value="WW_DOMAIN_1"/>
    <property type="match status" value="2"/>
</dbReference>
<dbReference type="Pfam" id="PF18436">
    <property type="entry name" value="HECW1_helix"/>
    <property type="match status" value="1"/>
</dbReference>
<dbReference type="PANTHER" id="PTHR11254:SF320">
    <property type="entry name" value="HECT-TYPE E3 UBIQUITIN TRANSFERASE"/>
    <property type="match status" value="1"/>
</dbReference>
<dbReference type="Proteomes" id="UP000759131">
    <property type="component" value="Unassembled WGS sequence"/>
</dbReference>
<dbReference type="EMBL" id="OC859692">
    <property type="protein sequence ID" value="CAD7627858.1"/>
    <property type="molecule type" value="Genomic_DNA"/>
</dbReference>
<feature type="compositionally biased region" description="Low complexity" evidence="7">
    <location>
        <begin position="533"/>
        <end position="542"/>
    </location>
</feature>
<feature type="domain" description="HECT" evidence="9">
    <location>
        <begin position="609"/>
        <end position="911"/>
    </location>
</feature>
<feature type="region of interest" description="Disordered" evidence="7">
    <location>
        <begin position="230"/>
        <end position="252"/>
    </location>
</feature>
<dbReference type="InterPro" id="IPR036020">
    <property type="entry name" value="WW_dom_sf"/>
</dbReference>
<comment type="catalytic activity">
    <reaction evidence="1">
        <text>S-ubiquitinyl-[E2 ubiquitin-conjugating enzyme]-L-cysteine + [acceptor protein]-L-lysine = [E2 ubiquitin-conjugating enzyme]-L-cysteine + N(6)-ubiquitinyl-[acceptor protein]-L-lysine.</text>
        <dbReference type="EC" id="2.3.2.26"/>
    </reaction>
</comment>
<gene>
    <name evidence="10" type="ORF">OSB1V03_LOCUS8283</name>
</gene>
<feature type="domain" description="WW" evidence="8">
    <location>
        <begin position="333"/>
        <end position="366"/>
    </location>
</feature>
<accession>A0A7R9KR70</accession>
<name>A0A7R9KR70_9ACAR</name>
<dbReference type="GO" id="GO:0005737">
    <property type="term" value="C:cytoplasm"/>
    <property type="evidence" value="ECO:0007669"/>
    <property type="project" value="TreeGrafter"/>
</dbReference>
<dbReference type="GO" id="GO:0016567">
    <property type="term" value="P:protein ubiquitination"/>
    <property type="evidence" value="ECO:0007669"/>
    <property type="project" value="UniProtKB-UniPathway"/>
</dbReference>
<feature type="compositionally biased region" description="Low complexity" evidence="7">
    <location>
        <begin position="97"/>
        <end position="113"/>
    </location>
</feature>
<evidence type="ECO:0000256" key="1">
    <source>
        <dbReference type="ARBA" id="ARBA00000885"/>
    </source>
</evidence>
<feature type="region of interest" description="Disordered" evidence="7">
    <location>
        <begin position="391"/>
        <end position="436"/>
    </location>
</feature>
<dbReference type="PANTHER" id="PTHR11254">
    <property type="entry name" value="HECT DOMAIN UBIQUITIN-PROTEIN LIGASE"/>
    <property type="match status" value="1"/>
</dbReference>
<dbReference type="InterPro" id="IPR050409">
    <property type="entry name" value="E3_ubiq-protein_ligase"/>
</dbReference>
<evidence type="ECO:0000256" key="3">
    <source>
        <dbReference type="ARBA" id="ARBA00012485"/>
    </source>
</evidence>
<dbReference type="Gene3D" id="2.20.70.10">
    <property type="match status" value="2"/>
</dbReference>
<feature type="compositionally biased region" description="Low complexity" evidence="7">
    <location>
        <begin position="147"/>
        <end position="169"/>
    </location>
</feature>
<keyword evidence="4" id="KW-0808">Transferase</keyword>
<dbReference type="GO" id="GO:0061630">
    <property type="term" value="F:ubiquitin protein ligase activity"/>
    <property type="evidence" value="ECO:0007669"/>
    <property type="project" value="UniProtKB-EC"/>
</dbReference>
<dbReference type="InterPro" id="IPR001202">
    <property type="entry name" value="WW_dom"/>
</dbReference>
<evidence type="ECO:0000256" key="2">
    <source>
        <dbReference type="ARBA" id="ARBA00004906"/>
    </source>
</evidence>
<dbReference type="SUPFAM" id="SSF56204">
    <property type="entry name" value="Hect, E3 ligase catalytic domain"/>
    <property type="match status" value="1"/>
</dbReference>
<feature type="compositionally biased region" description="Pro residues" evidence="7">
    <location>
        <begin position="235"/>
        <end position="246"/>
    </location>
</feature>
<dbReference type="GO" id="GO:0006511">
    <property type="term" value="P:ubiquitin-dependent protein catabolic process"/>
    <property type="evidence" value="ECO:0007669"/>
    <property type="project" value="TreeGrafter"/>
</dbReference>
<sequence length="911" mass="101313">MKTLRLITITLTEGPTLSSVSRESNGTTSGGQSSGSHASVNRSATITRLPSIPERTVRYQRIALDESLPTNWEARIDAHGRIFYIDHSNRTTTWSRPQPSQHQTPQQSTSTAQNNESIQRQQLDRRYQSIRRTMTGRGSRDFHSKAAKSGTTTTSAATTTPTGPATATADTSRLSSTDIIDGQTHSQSRGPMTTTAIITTTTTATTTPAAITTTTVSVSTVTVSSVSVGHTPAPVVSPPPAPPPPAVSGSVATNPSRVILDLPAVRFLTRTDFFNLMHMNDEALAQYNGSSSLKHMVTKVRREGQHQLTGAFERYQHNRDLVALINKFAETQRELPSGWESKIDKTGKQFFIDHTSRSTTFIDPRLPLDVPVVNPHKLVIAPSRRRVRNTITIGGSTGDTTATAGETGEEIGGNGSASSPIPPPRPPATSSTATTPTCAAPAVPTAYNDKVVAFLRQPNIVDILCERRPAVKSNSSLRDKVHTIRSDGTQALDRFSDDLELTILLSLFEQEIMSYVPSTDQLKHLTGAAAAVAGGSQSPQASPQVQRSQIRVAPTPPAPYRRDFDAKLRNFYRKLEQKGMGQGPNKMKLNVRRDHLLEDAFSKIMAANNKKDLQKSRLYISFAGEEGLDYGGPSREFFFLLSRELFNPYYGLFEYSANDTYTVQVSPMSAFVDDCHEWFRFSGRVLGLALVHQYLLDAFFTRPFYKALLRLPCSLSDLEYLDQEFHQSLLWLKDNDITDMWESLDLTFSVIEEVAGQVVEKELKTGGRNIAVTERNKKEYIEKMVKWRLERGVVEQTESMVKGFYEVIDQRFVSVFDARELELVIAGTAEIDVCDWRKNTEYRSGYHDSHPVIQWFWSAIDRKFDNEQRLRLLQFVTGTSSIPYEGFAALRGSNGPRKFCIEKWGKPISLP</sequence>
<keyword evidence="11" id="KW-1185">Reference proteome</keyword>
<protein>
    <recommendedName>
        <fullName evidence="3">HECT-type E3 ubiquitin transferase</fullName>
        <ecNumber evidence="3">2.3.2.26</ecNumber>
    </recommendedName>
</protein>
<evidence type="ECO:0000256" key="7">
    <source>
        <dbReference type="SAM" id="MobiDB-lite"/>
    </source>
</evidence>
<reference evidence="10" key="1">
    <citation type="submission" date="2020-11" db="EMBL/GenBank/DDBJ databases">
        <authorList>
            <person name="Tran Van P."/>
        </authorList>
    </citation>
    <scope>NUCLEOTIDE SEQUENCE</scope>
</reference>